<proteinExistence type="predicted"/>
<comment type="caution">
    <text evidence="2">The sequence shown here is derived from an EMBL/GenBank/DDBJ whole genome shotgun (WGS) entry which is preliminary data.</text>
</comment>
<reference evidence="2 3" key="1">
    <citation type="journal article" date="2020" name="Nature">
        <title>Six reference-quality genomes reveal evolution of bat adaptations.</title>
        <authorList>
            <person name="Jebb D."/>
            <person name="Huang Z."/>
            <person name="Pippel M."/>
            <person name="Hughes G.M."/>
            <person name="Lavrichenko K."/>
            <person name="Devanna P."/>
            <person name="Winkler S."/>
            <person name="Jermiin L.S."/>
            <person name="Skirmuntt E.C."/>
            <person name="Katzourakis A."/>
            <person name="Burkitt-Gray L."/>
            <person name="Ray D.A."/>
            <person name="Sullivan K.A.M."/>
            <person name="Roscito J.G."/>
            <person name="Kirilenko B.M."/>
            <person name="Davalos L.M."/>
            <person name="Corthals A.P."/>
            <person name="Power M.L."/>
            <person name="Jones G."/>
            <person name="Ransome R.D."/>
            <person name="Dechmann D.K.N."/>
            <person name="Locatelli A.G."/>
            <person name="Puechmaille S.J."/>
            <person name="Fedrigo O."/>
            <person name="Jarvis E.D."/>
            <person name="Hiller M."/>
            <person name="Vernes S.C."/>
            <person name="Myers E.W."/>
            <person name="Teeling E.C."/>
        </authorList>
    </citation>
    <scope>NUCLEOTIDE SEQUENCE [LARGE SCALE GENOMIC DNA]</scope>
    <source>
        <strain evidence="2">Bat1K_MPI-CBG_1</strain>
    </source>
</reference>
<accession>A0A834DPD3</accession>
<dbReference type="EMBL" id="JABVXQ010000010">
    <property type="protein sequence ID" value="KAF6088461.1"/>
    <property type="molecule type" value="Genomic_DNA"/>
</dbReference>
<dbReference type="Proteomes" id="UP000664940">
    <property type="component" value="Unassembled WGS sequence"/>
</dbReference>
<feature type="region of interest" description="Disordered" evidence="1">
    <location>
        <begin position="140"/>
        <end position="172"/>
    </location>
</feature>
<evidence type="ECO:0000313" key="2">
    <source>
        <dbReference type="EMBL" id="KAF6088461.1"/>
    </source>
</evidence>
<gene>
    <name evidence="2" type="ORF">HJG60_008286</name>
</gene>
<organism evidence="2 3">
    <name type="scientific">Phyllostomus discolor</name>
    <name type="common">pale spear-nosed bat</name>
    <dbReference type="NCBI Taxonomy" id="89673"/>
    <lineage>
        <taxon>Eukaryota</taxon>
        <taxon>Metazoa</taxon>
        <taxon>Chordata</taxon>
        <taxon>Craniata</taxon>
        <taxon>Vertebrata</taxon>
        <taxon>Euteleostomi</taxon>
        <taxon>Mammalia</taxon>
        <taxon>Eutheria</taxon>
        <taxon>Laurasiatheria</taxon>
        <taxon>Chiroptera</taxon>
        <taxon>Yangochiroptera</taxon>
        <taxon>Phyllostomidae</taxon>
        <taxon>Phyllostominae</taxon>
        <taxon>Phyllostomus</taxon>
    </lineage>
</organism>
<evidence type="ECO:0000313" key="3">
    <source>
        <dbReference type="Proteomes" id="UP000664940"/>
    </source>
</evidence>
<protein>
    <submittedName>
        <fullName evidence="2">Uncharacterized protein</fullName>
    </submittedName>
</protein>
<sequence>MVLSPRGESFNIENCTPHSASRQQSLTQHSGLIYCSVLARNTRYYNLSLGTSCLVYFTFLLLRIHKTDSPVFRHHVWKRQACPQRPHSPPAALILPSNLLRVSFKAWHTLLTYTVFFRHPQPSLTSGVIEAAGAHGFSWKKRGVRTKPPGPLTKLGGSKRRGQKESGGVAEK</sequence>
<evidence type="ECO:0000256" key="1">
    <source>
        <dbReference type="SAM" id="MobiDB-lite"/>
    </source>
</evidence>
<name>A0A834DPD3_9CHIR</name>
<dbReference type="AlphaFoldDB" id="A0A834DPD3"/>